<keyword evidence="5 6" id="KW-0472">Membrane</keyword>
<accession>A0A521ASQ1</accession>
<protein>
    <recommendedName>
        <fullName evidence="9">Lysylphosphatidylglycerol synthase TM region</fullName>
    </recommendedName>
</protein>
<feature type="transmembrane region" description="Helical" evidence="6">
    <location>
        <begin position="38"/>
        <end position="56"/>
    </location>
</feature>
<keyword evidence="3 6" id="KW-0812">Transmembrane</keyword>
<dbReference type="EMBL" id="FXTM01000002">
    <property type="protein sequence ID" value="SMO37819.1"/>
    <property type="molecule type" value="Genomic_DNA"/>
</dbReference>
<keyword evidence="8" id="KW-1185">Reference proteome</keyword>
<dbReference type="PANTHER" id="PTHR39087">
    <property type="entry name" value="UPF0104 MEMBRANE PROTEIN MJ1595"/>
    <property type="match status" value="1"/>
</dbReference>
<evidence type="ECO:0000256" key="2">
    <source>
        <dbReference type="ARBA" id="ARBA00022475"/>
    </source>
</evidence>
<feature type="transmembrane region" description="Helical" evidence="6">
    <location>
        <begin position="7"/>
        <end position="26"/>
    </location>
</feature>
<gene>
    <name evidence="7" type="ORF">SAMN06269117_102106</name>
</gene>
<proteinExistence type="predicted"/>
<organism evidence="7 8">
    <name type="scientific">Balnearium lithotrophicum</name>
    <dbReference type="NCBI Taxonomy" id="223788"/>
    <lineage>
        <taxon>Bacteria</taxon>
        <taxon>Pseudomonadati</taxon>
        <taxon>Aquificota</taxon>
        <taxon>Aquificia</taxon>
        <taxon>Desulfurobacteriales</taxon>
        <taxon>Desulfurobacteriaceae</taxon>
        <taxon>Balnearium</taxon>
    </lineage>
</organism>
<reference evidence="7 8" key="1">
    <citation type="submission" date="2017-05" db="EMBL/GenBank/DDBJ databases">
        <authorList>
            <person name="Varghese N."/>
            <person name="Submissions S."/>
        </authorList>
    </citation>
    <scope>NUCLEOTIDE SEQUENCE [LARGE SCALE GENOMIC DNA]</scope>
    <source>
        <strain evidence="7 8">DSM 16304</strain>
    </source>
</reference>
<sequence length="298" mass="33961">MKRNSLLVSLIILSIFIYFLVEYNVFSKLNEILNCLSPIYLFLSLIIYISTYFLRAKRFTLFFPEIKTLDLSAVMAVHTFFNNLLPFRSGEASFPIILKKLFSVEGVISSATLLLVRLFDLLSLSILFTLSTVFISFQNKKLLLISVFLFFFILLIIFIGFKLLRKFKNKFPIAFTLFSFFSNFNSKKNLTLVFTYSILNWTFKFLSFFFILKAGGINISFPKTIFVATFGELTTVLPIHSIGGFGTYEAGLVGGFALLGLKGSYALTVAFYFHLLLFTMSGVLAFFGWIYLSGKFKG</sequence>
<dbReference type="Pfam" id="PF03706">
    <property type="entry name" value="LPG_synthase_TM"/>
    <property type="match status" value="1"/>
</dbReference>
<evidence type="ECO:0000256" key="1">
    <source>
        <dbReference type="ARBA" id="ARBA00004651"/>
    </source>
</evidence>
<evidence type="ECO:0000256" key="6">
    <source>
        <dbReference type="SAM" id="Phobius"/>
    </source>
</evidence>
<dbReference type="OrthoDB" id="421014at2"/>
<dbReference type="Proteomes" id="UP000317315">
    <property type="component" value="Unassembled WGS sequence"/>
</dbReference>
<evidence type="ECO:0000313" key="8">
    <source>
        <dbReference type="Proteomes" id="UP000317315"/>
    </source>
</evidence>
<dbReference type="InterPro" id="IPR022791">
    <property type="entry name" value="L-PG_synthase/AglD"/>
</dbReference>
<evidence type="ECO:0000256" key="5">
    <source>
        <dbReference type="ARBA" id="ARBA00023136"/>
    </source>
</evidence>
<keyword evidence="2" id="KW-1003">Cell membrane</keyword>
<dbReference type="RefSeq" id="WP_142933762.1">
    <property type="nucleotide sequence ID" value="NZ_FXTM01000002.1"/>
</dbReference>
<dbReference type="PANTHER" id="PTHR39087:SF2">
    <property type="entry name" value="UPF0104 MEMBRANE PROTEIN MJ1595"/>
    <property type="match status" value="1"/>
</dbReference>
<evidence type="ECO:0008006" key="9">
    <source>
        <dbReference type="Google" id="ProtNLM"/>
    </source>
</evidence>
<feature type="transmembrane region" description="Helical" evidence="6">
    <location>
        <begin position="224"/>
        <end position="245"/>
    </location>
</feature>
<feature type="transmembrane region" description="Helical" evidence="6">
    <location>
        <begin position="190"/>
        <end position="212"/>
    </location>
</feature>
<evidence type="ECO:0000256" key="3">
    <source>
        <dbReference type="ARBA" id="ARBA00022692"/>
    </source>
</evidence>
<feature type="transmembrane region" description="Helical" evidence="6">
    <location>
        <begin position="107"/>
        <end position="130"/>
    </location>
</feature>
<dbReference type="AlphaFoldDB" id="A0A521ASQ1"/>
<evidence type="ECO:0000256" key="4">
    <source>
        <dbReference type="ARBA" id="ARBA00022989"/>
    </source>
</evidence>
<comment type="subcellular location">
    <subcellularLocation>
        <location evidence="1">Cell membrane</location>
        <topology evidence="1">Multi-pass membrane protein</topology>
    </subcellularLocation>
</comment>
<name>A0A521ASQ1_9BACT</name>
<dbReference type="GO" id="GO:0005886">
    <property type="term" value="C:plasma membrane"/>
    <property type="evidence" value="ECO:0007669"/>
    <property type="project" value="UniProtKB-SubCell"/>
</dbReference>
<feature type="transmembrane region" description="Helical" evidence="6">
    <location>
        <begin position="265"/>
        <end position="292"/>
    </location>
</feature>
<evidence type="ECO:0000313" key="7">
    <source>
        <dbReference type="EMBL" id="SMO37819.1"/>
    </source>
</evidence>
<keyword evidence="4 6" id="KW-1133">Transmembrane helix</keyword>
<feature type="transmembrane region" description="Helical" evidence="6">
    <location>
        <begin position="142"/>
        <end position="161"/>
    </location>
</feature>